<reference evidence="1 2" key="2">
    <citation type="journal article" date="2015" name="Genome Announc.">
        <title>Complete Genome Sequence of Hyperthermophilic Piezophilic Archaeon Palaeococcus pacificus DY20341T, Isolated from Deep-Sea Hydrothermal Sediments.</title>
        <authorList>
            <person name="Zeng X."/>
            <person name="Jebbar M."/>
            <person name="Shao Z."/>
        </authorList>
    </citation>
    <scope>NUCLEOTIDE SEQUENCE [LARGE SCALE GENOMIC DNA]</scope>
    <source>
        <strain evidence="1 2">DY20341</strain>
    </source>
</reference>
<reference evidence="2" key="1">
    <citation type="submission" date="2013-06" db="EMBL/GenBank/DDBJ databases">
        <title>Complete Genome Sequence of Hyperthermophilic Palaeococcus pacificus DY20341T, Isolated from a Deep-Sea Hydrothermal Sediments.</title>
        <authorList>
            <person name="Zeng X."/>
            <person name="Shao Z."/>
        </authorList>
    </citation>
    <scope>NUCLEOTIDE SEQUENCE [LARGE SCALE GENOMIC DNA]</scope>
    <source>
        <strain evidence="2">DY20341</strain>
    </source>
</reference>
<evidence type="ECO:0000313" key="1">
    <source>
        <dbReference type="EMBL" id="AIF68511.1"/>
    </source>
</evidence>
<organism evidence="1 2">
    <name type="scientific">Palaeococcus pacificus DY20341</name>
    <dbReference type="NCBI Taxonomy" id="1343739"/>
    <lineage>
        <taxon>Archaea</taxon>
        <taxon>Methanobacteriati</taxon>
        <taxon>Methanobacteriota</taxon>
        <taxon>Thermococci</taxon>
        <taxon>Thermococcales</taxon>
        <taxon>Thermococcaceae</taxon>
        <taxon>Palaeococcus</taxon>
    </lineage>
</organism>
<dbReference type="HOGENOM" id="CLU_1954775_0_0_2"/>
<dbReference type="OrthoDB" id="84640at2157"/>
<dbReference type="eggNOG" id="arCOG05775">
    <property type="taxonomic scope" value="Archaea"/>
</dbReference>
<protein>
    <submittedName>
        <fullName evidence="1">Uncharacterized protein</fullName>
    </submittedName>
</protein>
<dbReference type="GeneID" id="24841199"/>
<gene>
    <name evidence="1" type="ORF">PAP_00320</name>
</gene>
<dbReference type="KEGG" id="ppac:PAP_00320"/>
<dbReference type="STRING" id="1343739.PAP_00320"/>
<dbReference type="EMBL" id="CP006019">
    <property type="protein sequence ID" value="AIF68511.1"/>
    <property type="molecule type" value="Genomic_DNA"/>
</dbReference>
<proteinExistence type="predicted"/>
<sequence length="129" mass="15203">MPAREMRMEMFVRSLLRRDFSRAKTHLEKLEKIVGEDEWGKGYSRAIEGFVSALKDNESDALIFKLINEFDREKAKELLKNFENIVSHEFRDDYERGYYTAWKELLTAYLAQQTLESVSRGKGRTTKKA</sequence>
<evidence type="ECO:0000313" key="2">
    <source>
        <dbReference type="Proteomes" id="UP000027981"/>
    </source>
</evidence>
<accession>A0A075LQV8</accession>
<keyword evidence="2" id="KW-1185">Reference proteome</keyword>
<dbReference type="Proteomes" id="UP000027981">
    <property type="component" value="Chromosome"/>
</dbReference>
<dbReference type="RefSeq" id="WP_048163980.1">
    <property type="nucleotide sequence ID" value="NZ_CP006019.1"/>
</dbReference>
<dbReference type="AlphaFoldDB" id="A0A075LQV8"/>
<name>A0A075LQV8_9EURY</name>